<dbReference type="Gene3D" id="3.40.50.970">
    <property type="match status" value="1"/>
</dbReference>
<dbReference type="SUPFAM" id="SSF52518">
    <property type="entry name" value="Thiamin diphosphate-binding fold (THDP-binding)"/>
    <property type="match status" value="1"/>
</dbReference>
<name>A0ABR7YR59_9SPHI</name>
<dbReference type="SMART" id="SM00861">
    <property type="entry name" value="Transket_pyr"/>
    <property type="match status" value="1"/>
</dbReference>
<sequence>MKKYTYTESKDTRSGFGAGLLEAGRQNENVVALCADLIGSLKMNDFIKEFPERFFQIGIAEANMMGIAAGLTIGGKIPFTGTFANFSTGRVYDQIRQSIAYSDKNVKICASHAGLTLGEDGATHQILEDIGLMKMLPGMTVINPCDFNQTKAATLALVNHEGPAYLRFGRPVVPNFTPSDQVFEIGKAVMLNEGADVTIIATGHLVWEAIQAGEELEKLGIDAEIINIHTIKPLDEEAVLKSVTKTGCVVTAEEHNRLGGLGDSVAQLLATKRPTPQEFVAVNDSFGESGKPAQLMEKYGLNADSIVAAARKVITRK</sequence>
<keyword evidence="3" id="KW-1185">Reference proteome</keyword>
<feature type="domain" description="Transketolase-like pyrimidine-binding" evidence="1">
    <location>
        <begin position="10"/>
        <end position="175"/>
    </location>
</feature>
<dbReference type="PANTHER" id="PTHR43825">
    <property type="entry name" value="PYRUVATE DEHYDROGENASE E1 COMPONENT"/>
    <property type="match status" value="1"/>
</dbReference>
<dbReference type="InterPro" id="IPR033248">
    <property type="entry name" value="Transketolase_C"/>
</dbReference>
<dbReference type="SUPFAM" id="SSF52922">
    <property type="entry name" value="TK C-terminal domain-like"/>
    <property type="match status" value="1"/>
</dbReference>
<dbReference type="InterPro" id="IPR051157">
    <property type="entry name" value="PDH/Transketolase"/>
</dbReference>
<organism evidence="2 3">
    <name type="scientific">Sphingobacterium micropteri</name>
    <dbReference type="NCBI Taxonomy" id="2763501"/>
    <lineage>
        <taxon>Bacteria</taxon>
        <taxon>Pseudomonadati</taxon>
        <taxon>Bacteroidota</taxon>
        <taxon>Sphingobacteriia</taxon>
        <taxon>Sphingobacteriales</taxon>
        <taxon>Sphingobacteriaceae</taxon>
        <taxon>Sphingobacterium</taxon>
    </lineage>
</organism>
<evidence type="ECO:0000259" key="1">
    <source>
        <dbReference type="SMART" id="SM00861"/>
    </source>
</evidence>
<dbReference type="InterPro" id="IPR029061">
    <property type="entry name" value="THDP-binding"/>
</dbReference>
<gene>
    <name evidence="2" type="ORF">H8B06_13180</name>
</gene>
<protein>
    <submittedName>
        <fullName evidence="2">Transketolase family protein</fullName>
    </submittedName>
</protein>
<evidence type="ECO:0000313" key="2">
    <source>
        <dbReference type="EMBL" id="MBD1433785.1"/>
    </source>
</evidence>
<dbReference type="Proteomes" id="UP000602759">
    <property type="component" value="Unassembled WGS sequence"/>
</dbReference>
<dbReference type="CDD" id="cd07033">
    <property type="entry name" value="TPP_PYR_DXS_TK_like"/>
    <property type="match status" value="1"/>
</dbReference>
<dbReference type="PANTHER" id="PTHR43825:SF1">
    <property type="entry name" value="TRANSKETOLASE-LIKE PYRIMIDINE-BINDING DOMAIN-CONTAINING PROTEIN"/>
    <property type="match status" value="1"/>
</dbReference>
<comment type="caution">
    <text evidence="2">The sequence shown here is derived from an EMBL/GenBank/DDBJ whole genome shotgun (WGS) entry which is preliminary data.</text>
</comment>
<dbReference type="InterPro" id="IPR005475">
    <property type="entry name" value="Transketolase-like_Pyr-bd"/>
</dbReference>
<evidence type="ECO:0000313" key="3">
    <source>
        <dbReference type="Proteomes" id="UP000602759"/>
    </source>
</evidence>
<accession>A0ABR7YR59</accession>
<dbReference type="RefSeq" id="WP_190994741.1">
    <property type="nucleotide sequence ID" value="NZ_JACOIK010000009.1"/>
</dbReference>
<dbReference type="Pfam" id="PF02779">
    <property type="entry name" value="Transket_pyr"/>
    <property type="match status" value="1"/>
</dbReference>
<dbReference type="Pfam" id="PF02780">
    <property type="entry name" value="Transketolase_C"/>
    <property type="match status" value="1"/>
</dbReference>
<reference evidence="2 3" key="1">
    <citation type="submission" date="2020-08" db="EMBL/GenBank/DDBJ databases">
        <title>Sphingobacterium sp. DN00404 isolated from aquaculture water.</title>
        <authorList>
            <person name="Zhang M."/>
        </authorList>
    </citation>
    <scope>NUCLEOTIDE SEQUENCE [LARGE SCALE GENOMIC DNA]</scope>
    <source>
        <strain evidence="2 3">DN00404</strain>
    </source>
</reference>
<dbReference type="Gene3D" id="3.40.50.920">
    <property type="match status" value="1"/>
</dbReference>
<proteinExistence type="predicted"/>
<dbReference type="EMBL" id="JACOIK010000009">
    <property type="protein sequence ID" value="MBD1433785.1"/>
    <property type="molecule type" value="Genomic_DNA"/>
</dbReference>
<dbReference type="InterPro" id="IPR009014">
    <property type="entry name" value="Transketo_C/PFOR_II"/>
</dbReference>